<dbReference type="Pfam" id="PF00083">
    <property type="entry name" value="Sugar_tr"/>
    <property type="match status" value="1"/>
</dbReference>
<feature type="transmembrane region" description="Helical" evidence="8">
    <location>
        <begin position="92"/>
        <end position="113"/>
    </location>
</feature>
<feature type="transmembrane region" description="Helical" evidence="8">
    <location>
        <begin position="312"/>
        <end position="333"/>
    </location>
</feature>
<feature type="transmembrane region" description="Helical" evidence="8">
    <location>
        <begin position="66"/>
        <end position="86"/>
    </location>
</feature>
<evidence type="ECO:0000256" key="6">
    <source>
        <dbReference type="ARBA" id="ARBA00023136"/>
    </source>
</evidence>
<evidence type="ECO:0000256" key="7">
    <source>
        <dbReference type="RuleBase" id="RU003346"/>
    </source>
</evidence>
<dbReference type="PROSITE" id="PS50850">
    <property type="entry name" value="MFS"/>
    <property type="match status" value="1"/>
</dbReference>
<comment type="similarity">
    <text evidence="2 7">Belongs to the major facilitator superfamily. Sugar transporter (TC 2.A.1.1) family.</text>
</comment>
<comment type="subcellular location">
    <subcellularLocation>
        <location evidence="1">Membrane</location>
        <topology evidence="1">Multi-pass membrane protein</topology>
    </subcellularLocation>
</comment>
<dbReference type="InterPro" id="IPR020846">
    <property type="entry name" value="MFS_dom"/>
</dbReference>
<dbReference type="EMBL" id="JAJVDC020000149">
    <property type="protein sequence ID" value="KAL1621616.1"/>
    <property type="molecule type" value="Genomic_DNA"/>
</dbReference>
<reference evidence="10 11" key="1">
    <citation type="submission" date="2024-02" db="EMBL/GenBank/DDBJ databases">
        <title>De novo assembly and annotation of 12 fungi associated with fruit tree decline syndrome in Ontario, Canada.</title>
        <authorList>
            <person name="Sulman M."/>
            <person name="Ellouze W."/>
            <person name="Ilyukhin E."/>
        </authorList>
    </citation>
    <scope>NUCLEOTIDE SEQUENCE [LARGE SCALE GENOMIC DNA]</scope>
    <source>
        <strain evidence="10 11">M1-105</strain>
    </source>
</reference>
<keyword evidence="11" id="KW-1185">Reference proteome</keyword>
<keyword evidence="4 8" id="KW-0812">Transmembrane</keyword>
<dbReference type="InterPro" id="IPR050360">
    <property type="entry name" value="MFS_Sugar_Transporters"/>
</dbReference>
<evidence type="ECO:0000256" key="3">
    <source>
        <dbReference type="ARBA" id="ARBA00022448"/>
    </source>
</evidence>
<dbReference type="Gene3D" id="1.20.1250.20">
    <property type="entry name" value="MFS general substrate transporter like domains"/>
    <property type="match status" value="1"/>
</dbReference>
<protein>
    <recommendedName>
        <fullName evidence="9">Major facilitator superfamily (MFS) profile domain-containing protein</fullName>
    </recommendedName>
</protein>
<dbReference type="Proteomes" id="UP001521116">
    <property type="component" value="Unassembled WGS sequence"/>
</dbReference>
<sequence length="482" mass="53104">MAGMLYGLDTGIIATTIAQASFKRYMYGALTVNSSVNGGIVSGYYAGSALGSAVASWSMDGISRRWSLLLGSTVSVIGAVVQAAAMNPAMMIVGRALSGFSTGMVYSIAPVYLSEVSPPENRAFLVGLKGLMNTLGFFLANWIGYAGSFAKGDVQWRVPLATQAPPAMLLMGLTLILPYSPRWLIQRERHEDALKVLRYLHAHRGEEWIMSEYTSMQGQISFEAEMRTKSKYRDLFTRRYIRRTLLGCLIVNMTKLSGSNIIQNYQSVMYNALGFEGKTVLLISGLYGFMAVIGQILSLFTLSDNWPRKRTVCTGCAVLTACLCILTALSKFYPDSHNPSGSRAGVAFIFLYAFFYSYFFNTVNWVLVAEIFPLHLRARGNGFAVFSQAVTAIWLSYSASVAFDKISWKFYFVFIGCNMFAGTAYYFFLPETNLMTLEQVAAAFGDEIAVEGKPGNQETNVEKNKDGTTHVECVEETGGNRV</sequence>
<feature type="transmembrane region" description="Helical" evidence="8">
    <location>
        <begin position="380"/>
        <end position="398"/>
    </location>
</feature>
<evidence type="ECO:0000313" key="11">
    <source>
        <dbReference type="Proteomes" id="UP001521116"/>
    </source>
</evidence>
<dbReference type="PROSITE" id="PS00217">
    <property type="entry name" value="SUGAR_TRANSPORT_2"/>
    <property type="match status" value="1"/>
</dbReference>
<dbReference type="PANTHER" id="PTHR48022">
    <property type="entry name" value="PLASTIDIC GLUCOSE TRANSPORTER 4"/>
    <property type="match status" value="1"/>
</dbReference>
<accession>A0ABR3SIZ3</accession>
<keyword evidence="3 7" id="KW-0813">Transport</keyword>
<evidence type="ECO:0000256" key="4">
    <source>
        <dbReference type="ARBA" id="ARBA00022692"/>
    </source>
</evidence>
<evidence type="ECO:0000313" key="10">
    <source>
        <dbReference type="EMBL" id="KAL1621616.1"/>
    </source>
</evidence>
<dbReference type="SUPFAM" id="SSF103473">
    <property type="entry name" value="MFS general substrate transporter"/>
    <property type="match status" value="1"/>
</dbReference>
<keyword evidence="5 8" id="KW-1133">Transmembrane helix</keyword>
<feature type="transmembrane region" description="Helical" evidence="8">
    <location>
        <begin position="279"/>
        <end position="300"/>
    </location>
</feature>
<evidence type="ECO:0000259" key="9">
    <source>
        <dbReference type="PROSITE" id="PS50850"/>
    </source>
</evidence>
<dbReference type="InterPro" id="IPR005829">
    <property type="entry name" value="Sugar_transporter_CS"/>
</dbReference>
<name>A0ABR3SIZ3_9PEZI</name>
<dbReference type="InterPro" id="IPR036259">
    <property type="entry name" value="MFS_trans_sf"/>
</dbReference>
<dbReference type="NCBIfam" id="TIGR00879">
    <property type="entry name" value="SP"/>
    <property type="match status" value="1"/>
</dbReference>
<evidence type="ECO:0000256" key="2">
    <source>
        <dbReference type="ARBA" id="ARBA00010992"/>
    </source>
</evidence>
<feature type="domain" description="Major facilitator superfamily (MFS) profile" evidence="9">
    <location>
        <begin position="1"/>
        <end position="433"/>
    </location>
</feature>
<evidence type="ECO:0000256" key="8">
    <source>
        <dbReference type="SAM" id="Phobius"/>
    </source>
</evidence>
<dbReference type="InterPro" id="IPR005828">
    <property type="entry name" value="MFS_sugar_transport-like"/>
</dbReference>
<dbReference type="PANTHER" id="PTHR48022:SF11">
    <property type="entry name" value="MONOSACCHARIDE TRANSPORTER (HXT8), PUTATIVE (AFU_ORTHOLOGUE AFUA_2G08120)-RELATED"/>
    <property type="match status" value="1"/>
</dbReference>
<feature type="transmembrane region" description="Helical" evidence="8">
    <location>
        <begin position="125"/>
        <end position="147"/>
    </location>
</feature>
<evidence type="ECO:0000256" key="5">
    <source>
        <dbReference type="ARBA" id="ARBA00022989"/>
    </source>
</evidence>
<evidence type="ECO:0000256" key="1">
    <source>
        <dbReference type="ARBA" id="ARBA00004141"/>
    </source>
</evidence>
<dbReference type="PRINTS" id="PR00171">
    <property type="entry name" value="SUGRTRNSPORT"/>
</dbReference>
<feature type="transmembrane region" description="Helical" evidence="8">
    <location>
        <begin position="410"/>
        <end position="429"/>
    </location>
</feature>
<dbReference type="InterPro" id="IPR003663">
    <property type="entry name" value="Sugar/inositol_transpt"/>
</dbReference>
<comment type="caution">
    <text evidence="10">The sequence shown here is derived from an EMBL/GenBank/DDBJ whole genome shotgun (WGS) entry which is preliminary data.</text>
</comment>
<keyword evidence="6 8" id="KW-0472">Membrane</keyword>
<proteinExistence type="inferred from homology"/>
<feature type="transmembrane region" description="Helical" evidence="8">
    <location>
        <begin position="345"/>
        <end position="368"/>
    </location>
</feature>
<gene>
    <name evidence="10" type="ORF">SLS56_009152</name>
</gene>
<organism evidence="10 11">
    <name type="scientific">Neofusicoccum ribis</name>
    <dbReference type="NCBI Taxonomy" id="45134"/>
    <lineage>
        <taxon>Eukaryota</taxon>
        <taxon>Fungi</taxon>
        <taxon>Dikarya</taxon>
        <taxon>Ascomycota</taxon>
        <taxon>Pezizomycotina</taxon>
        <taxon>Dothideomycetes</taxon>
        <taxon>Dothideomycetes incertae sedis</taxon>
        <taxon>Botryosphaeriales</taxon>
        <taxon>Botryosphaeriaceae</taxon>
        <taxon>Neofusicoccum</taxon>
    </lineage>
</organism>